<organism evidence="1 2">
    <name type="scientific">Trichonephila clavata</name>
    <name type="common">Joro spider</name>
    <name type="synonym">Nephila clavata</name>
    <dbReference type="NCBI Taxonomy" id="2740835"/>
    <lineage>
        <taxon>Eukaryota</taxon>
        <taxon>Metazoa</taxon>
        <taxon>Ecdysozoa</taxon>
        <taxon>Arthropoda</taxon>
        <taxon>Chelicerata</taxon>
        <taxon>Arachnida</taxon>
        <taxon>Araneae</taxon>
        <taxon>Araneomorphae</taxon>
        <taxon>Entelegynae</taxon>
        <taxon>Araneoidea</taxon>
        <taxon>Nephilidae</taxon>
        <taxon>Trichonephila</taxon>
    </lineage>
</organism>
<protein>
    <submittedName>
        <fullName evidence="1">Uncharacterized protein</fullName>
    </submittedName>
</protein>
<evidence type="ECO:0000313" key="1">
    <source>
        <dbReference type="EMBL" id="GFR12365.1"/>
    </source>
</evidence>
<comment type="caution">
    <text evidence="1">The sequence shown here is derived from an EMBL/GenBank/DDBJ whole genome shotgun (WGS) entry which is preliminary data.</text>
</comment>
<reference evidence="1" key="1">
    <citation type="submission" date="2020-07" db="EMBL/GenBank/DDBJ databases">
        <title>Multicomponent nature underlies the extraordinary mechanical properties of spider dragline silk.</title>
        <authorList>
            <person name="Kono N."/>
            <person name="Nakamura H."/>
            <person name="Mori M."/>
            <person name="Yoshida Y."/>
            <person name="Ohtoshi R."/>
            <person name="Malay A.D."/>
            <person name="Moran D.A.P."/>
            <person name="Tomita M."/>
            <person name="Numata K."/>
            <person name="Arakawa K."/>
        </authorList>
    </citation>
    <scope>NUCLEOTIDE SEQUENCE</scope>
</reference>
<dbReference type="AlphaFoldDB" id="A0A8X6GZP7"/>
<keyword evidence="2" id="KW-1185">Reference proteome</keyword>
<dbReference type="OrthoDB" id="6420424at2759"/>
<dbReference type="EMBL" id="BMAO01036667">
    <property type="protein sequence ID" value="GFR12365.1"/>
    <property type="molecule type" value="Genomic_DNA"/>
</dbReference>
<dbReference type="Proteomes" id="UP000887116">
    <property type="component" value="Unassembled WGS sequence"/>
</dbReference>
<accession>A0A8X6GZP7</accession>
<gene>
    <name evidence="1" type="primary">AVEN_199190_1</name>
    <name evidence="1" type="ORF">TNCT_580821</name>
</gene>
<proteinExistence type="predicted"/>
<name>A0A8X6GZP7_TRICU</name>
<sequence>MEFKYGAEVDGSNCVAYDSLNCKGCCSGGRASSEKIKKHVRFADEVDKCEDTQQFSPQYQKRNVGLCACCKDASIENESQGVGRPILIYGIESPKFDSKSVHQTDFGPKTVPFKEMPPWHPILKDRWKMPDVPSLKKSTYQTDYTPPIGILKDRKPVYLAPKKKVDRCQELAENFKAWRKTSVEPSQTHDICEKPLIVQEAIQPNVVGVQLHTHDLSGDGKNQIHGPECEKHCSSAPLKCHTGSPTSVNTKTMIINAHGDGYNLSNPVAHNTTVCDPATNNYDPLNETKVCKTIEAHLPRGSHDCNDSNSHQAEHSQQNHLKSHHGIKHVHLEMHDGHAVNPPEIHRHEDSFSPKHFSNLPIMEQNEASNLVYPYGDKNIHYMAQREHHDQLAAGDGHEHGDRHVHFTTERGHHDPLAAGDGHVRYVTEAGHHDPLAAGDGHVRYVTEAGHHDPLAVGNGHNHAEKHVRFITEKDPHDPSSTSNVQNADFHHHHHLKTPCGNATRLGQRICSHPNAFTICDSKNSQEKYWWRVGDAQNENVKVKDVPQCIIKPFCPPYLTMYQRDFQEPPYVKEPPVKPHYPECGCAFKRS</sequence>
<evidence type="ECO:0000313" key="2">
    <source>
        <dbReference type="Proteomes" id="UP000887116"/>
    </source>
</evidence>